<dbReference type="KEGG" id="mng:MNEG_16536"/>
<dbReference type="AlphaFoldDB" id="A0A0D2K5H4"/>
<dbReference type="GeneID" id="25734305"/>
<organism evidence="1 2">
    <name type="scientific">Monoraphidium neglectum</name>
    <dbReference type="NCBI Taxonomy" id="145388"/>
    <lineage>
        <taxon>Eukaryota</taxon>
        <taxon>Viridiplantae</taxon>
        <taxon>Chlorophyta</taxon>
        <taxon>core chlorophytes</taxon>
        <taxon>Chlorophyceae</taxon>
        <taxon>CS clade</taxon>
        <taxon>Sphaeropleales</taxon>
        <taxon>Selenastraceae</taxon>
        <taxon>Monoraphidium</taxon>
    </lineage>
</organism>
<dbReference type="Proteomes" id="UP000054498">
    <property type="component" value="Unassembled WGS sequence"/>
</dbReference>
<keyword evidence="2" id="KW-1185">Reference proteome</keyword>
<dbReference type="RefSeq" id="XP_013890448.1">
    <property type="nucleotide sequence ID" value="XM_014034994.1"/>
</dbReference>
<dbReference type="EMBL" id="KK106687">
    <property type="protein sequence ID" value="KIY91428.1"/>
    <property type="molecule type" value="Genomic_DNA"/>
</dbReference>
<accession>A0A0D2K5H4</accession>
<proteinExistence type="predicted"/>
<evidence type="ECO:0000313" key="2">
    <source>
        <dbReference type="Proteomes" id="UP000054498"/>
    </source>
</evidence>
<gene>
    <name evidence="1" type="ORF">MNEG_16536</name>
</gene>
<name>A0A0D2K5H4_9CHLO</name>
<sequence length="115" mass="11822">MLLGLLEQHPGFAEAAGAALRYGGGGGGGGEEQEGEEQAEGRGAVLGALCGHAGRLFQARRYAAAARFYGAAMAFAETRAKAVLCRCAALCHMGLGAAERAAEMVALAEDYHPRQ</sequence>
<reference evidence="1 2" key="1">
    <citation type="journal article" date="2013" name="BMC Genomics">
        <title>Reconstruction of the lipid metabolism for the microalga Monoraphidium neglectum from its genome sequence reveals characteristics suitable for biofuel production.</title>
        <authorList>
            <person name="Bogen C."/>
            <person name="Al-Dilaimi A."/>
            <person name="Albersmeier A."/>
            <person name="Wichmann J."/>
            <person name="Grundmann M."/>
            <person name="Rupp O."/>
            <person name="Lauersen K.J."/>
            <person name="Blifernez-Klassen O."/>
            <person name="Kalinowski J."/>
            <person name="Goesmann A."/>
            <person name="Mussgnug J.H."/>
            <person name="Kruse O."/>
        </authorList>
    </citation>
    <scope>NUCLEOTIDE SEQUENCE [LARGE SCALE GENOMIC DNA]</scope>
    <source>
        <strain evidence="1 2">SAG 48.87</strain>
    </source>
</reference>
<protein>
    <submittedName>
        <fullName evidence="1">Uncharacterized protein</fullName>
    </submittedName>
</protein>
<evidence type="ECO:0000313" key="1">
    <source>
        <dbReference type="EMBL" id="KIY91428.1"/>
    </source>
</evidence>
<feature type="non-terminal residue" evidence="1">
    <location>
        <position position="115"/>
    </location>
</feature>